<dbReference type="AlphaFoldDB" id="A0A645BQG7"/>
<dbReference type="PANTHER" id="PTHR43047:SF72">
    <property type="entry name" value="OSMOSENSING HISTIDINE PROTEIN KINASE SLN1"/>
    <property type="match status" value="1"/>
</dbReference>
<evidence type="ECO:0000256" key="1">
    <source>
        <dbReference type="ARBA" id="ARBA00000085"/>
    </source>
</evidence>
<dbReference type="PROSITE" id="PS50109">
    <property type="entry name" value="HIS_KIN"/>
    <property type="match status" value="1"/>
</dbReference>
<dbReference type="PANTHER" id="PTHR43047">
    <property type="entry name" value="TWO-COMPONENT HISTIDINE PROTEIN KINASE"/>
    <property type="match status" value="1"/>
</dbReference>
<feature type="domain" description="Histidine kinase" evidence="5">
    <location>
        <begin position="1"/>
        <end position="96"/>
    </location>
</feature>
<name>A0A645BQG7_9ZZZZ</name>
<gene>
    <name evidence="6" type="primary">phoR_26</name>
    <name evidence="6" type="ORF">SDC9_114550</name>
</gene>
<dbReference type="GO" id="GO:0000155">
    <property type="term" value="F:phosphorelay sensor kinase activity"/>
    <property type="evidence" value="ECO:0007669"/>
    <property type="project" value="TreeGrafter"/>
</dbReference>
<sequence>MFMIVIDNAIKFSKESSIIYLNLKNNTVEVRDTGIGISREDMPYIFNRYYRIKTEENKTGTGLGLTIAQQIANRHNVEMSAESEPGIGTSFKFEFK</sequence>
<dbReference type="InterPro" id="IPR004358">
    <property type="entry name" value="Sig_transdc_His_kin-like_C"/>
</dbReference>
<dbReference type="SUPFAM" id="SSF55874">
    <property type="entry name" value="ATPase domain of HSP90 chaperone/DNA topoisomerase II/histidine kinase"/>
    <property type="match status" value="1"/>
</dbReference>
<dbReference type="Pfam" id="PF02518">
    <property type="entry name" value="HATPase_c"/>
    <property type="match status" value="1"/>
</dbReference>
<evidence type="ECO:0000256" key="3">
    <source>
        <dbReference type="ARBA" id="ARBA00022679"/>
    </source>
</evidence>
<dbReference type="InterPro" id="IPR036890">
    <property type="entry name" value="HATPase_C_sf"/>
</dbReference>
<keyword evidence="4" id="KW-0418">Kinase</keyword>
<dbReference type="GO" id="GO:0005886">
    <property type="term" value="C:plasma membrane"/>
    <property type="evidence" value="ECO:0007669"/>
    <property type="project" value="TreeGrafter"/>
</dbReference>
<dbReference type="SMART" id="SM00387">
    <property type="entry name" value="HATPase_c"/>
    <property type="match status" value="1"/>
</dbReference>
<comment type="catalytic activity">
    <reaction evidence="1">
        <text>ATP + protein L-histidine = ADP + protein N-phospho-L-histidine.</text>
        <dbReference type="EC" id="2.7.13.3"/>
    </reaction>
</comment>
<dbReference type="InterPro" id="IPR005467">
    <property type="entry name" value="His_kinase_dom"/>
</dbReference>
<dbReference type="EC" id="2.7.13.3" evidence="2"/>
<evidence type="ECO:0000256" key="2">
    <source>
        <dbReference type="ARBA" id="ARBA00012438"/>
    </source>
</evidence>
<evidence type="ECO:0000313" key="6">
    <source>
        <dbReference type="EMBL" id="MPM67626.1"/>
    </source>
</evidence>
<dbReference type="InterPro" id="IPR003594">
    <property type="entry name" value="HATPase_dom"/>
</dbReference>
<protein>
    <recommendedName>
        <fullName evidence="2">histidine kinase</fullName>
        <ecNumber evidence="2">2.7.13.3</ecNumber>
    </recommendedName>
</protein>
<evidence type="ECO:0000256" key="4">
    <source>
        <dbReference type="ARBA" id="ARBA00022777"/>
    </source>
</evidence>
<keyword evidence="3 6" id="KW-0808">Transferase</keyword>
<proteinExistence type="predicted"/>
<dbReference type="GO" id="GO:0009927">
    <property type="term" value="F:histidine phosphotransfer kinase activity"/>
    <property type="evidence" value="ECO:0007669"/>
    <property type="project" value="TreeGrafter"/>
</dbReference>
<evidence type="ECO:0000259" key="5">
    <source>
        <dbReference type="PROSITE" id="PS50109"/>
    </source>
</evidence>
<comment type="caution">
    <text evidence="6">The sequence shown here is derived from an EMBL/GenBank/DDBJ whole genome shotgun (WGS) entry which is preliminary data.</text>
</comment>
<reference evidence="6" key="1">
    <citation type="submission" date="2019-08" db="EMBL/GenBank/DDBJ databases">
        <authorList>
            <person name="Kucharzyk K."/>
            <person name="Murdoch R.W."/>
            <person name="Higgins S."/>
            <person name="Loffler F."/>
        </authorList>
    </citation>
    <scope>NUCLEOTIDE SEQUENCE</scope>
</reference>
<organism evidence="6">
    <name type="scientific">bioreactor metagenome</name>
    <dbReference type="NCBI Taxonomy" id="1076179"/>
    <lineage>
        <taxon>unclassified sequences</taxon>
        <taxon>metagenomes</taxon>
        <taxon>ecological metagenomes</taxon>
    </lineage>
</organism>
<dbReference type="Gene3D" id="3.30.565.10">
    <property type="entry name" value="Histidine kinase-like ATPase, C-terminal domain"/>
    <property type="match status" value="1"/>
</dbReference>
<accession>A0A645BQG7</accession>
<dbReference type="EMBL" id="VSSQ01021796">
    <property type="protein sequence ID" value="MPM67626.1"/>
    <property type="molecule type" value="Genomic_DNA"/>
</dbReference>
<dbReference type="PRINTS" id="PR00344">
    <property type="entry name" value="BCTRLSENSOR"/>
</dbReference>